<evidence type="ECO:0000256" key="2">
    <source>
        <dbReference type="ARBA" id="ARBA00012614"/>
    </source>
</evidence>
<organism evidence="9 10">
    <name type="scientific">Zopfia rhizophila CBS 207.26</name>
    <dbReference type="NCBI Taxonomy" id="1314779"/>
    <lineage>
        <taxon>Eukaryota</taxon>
        <taxon>Fungi</taxon>
        <taxon>Dikarya</taxon>
        <taxon>Ascomycota</taxon>
        <taxon>Pezizomycotina</taxon>
        <taxon>Dothideomycetes</taxon>
        <taxon>Dothideomycetes incertae sedis</taxon>
        <taxon>Zopfiaceae</taxon>
        <taxon>Zopfia</taxon>
    </lineage>
</organism>
<dbReference type="AlphaFoldDB" id="A0A6A6EQ96"/>
<evidence type="ECO:0000256" key="1">
    <source>
        <dbReference type="ARBA" id="ARBA00011198"/>
    </source>
</evidence>
<feature type="domain" description="Glycosyl transferase family 28 C-terminal" evidence="8">
    <location>
        <begin position="8"/>
        <end position="164"/>
    </location>
</feature>
<dbReference type="PANTHER" id="PTHR47043">
    <property type="entry name" value="UDP-N-ACETYLGLUCOSAMINE TRANSFERASE SUBUNIT ALG13"/>
    <property type="match status" value="1"/>
</dbReference>
<comment type="catalytic activity">
    <reaction evidence="6">
        <text>an N-acetyl-alpha-D-glucosaminyl-diphospho-di-trans,poly-cis-dolichol + UDP-N-acetyl-alpha-D-glucosamine = an N,N'-diacetylchitobiosyl-diphospho-di-trans,poly-cis-dolichol + UDP + H(+)</text>
        <dbReference type="Rhea" id="RHEA:23380"/>
        <dbReference type="Rhea" id="RHEA-COMP:19507"/>
        <dbReference type="Rhea" id="RHEA-COMP:19510"/>
        <dbReference type="ChEBI" id="CHEBI:15378"/>
        <dbReference type="ChEBI" id="CHEBI:57269"/>
        <dbReference type="ChEBI" id="CHEBI:57705"/>
        <dbReference type="ChEBI" id="CHEBI:58223"/>
        <dbReference type="ChEBI" id="CHEBI:58427"/>
        <dbReference type="EC" id="2.4.1.141"/>
    </reaction>
</comment>
<dbReference type="SUPFAM" id="SSF53756">
    <property type="entry name" value="UDP-Glycosyltransferase/glycogen phosphorylase"/>
    <property type="match status" value="1"/>
</dbReference>
<dbReference type="EC" id="2.4.1.141" evidence="2 7"/>
<keyword evidence="10" id="KW-1185">Reference proteome</keyword>
<reference evidence="9" key="1">
    <citation type="journal article" date="2020" name="Stud. Mycol.">
        <title>101 Dothideomycetes genomes: a test case for predicting lifestyles and emergence of pathogens.</title>
        <authorList>
            <person name="Haridas S."/>
            <person name="Albert R."/>
            <person name="Binder M."/>
            <person name="Bloem J."/>
            <person name="Labutti K."/>
            <person name="Salamov A."/>
            <person name="Andreopoulos B."/>
            <person name="Baker S."/>
            <person name="Barry K."/>
            <person name="Bills G."/>
            <person name="Bluhm B."/>
            <person name="Cannon C."/>
            <person name="Castanera R."/>
            <person name="Culley D."/>
            <person name="Daum C."/>
            <person name="Ezra D."/>
            <person name="Gonzalez J."/>
            <person name="Henrissat B."/>
            <person name="Kuo A."/>
            <person name="Liang C."/>
            <person name="Lipzen A."/>
            <person name="Lutzoni F."/>
            <person name="Magnuson J."/>
            <person name="Mondo S."/>
            <person name="Nolan M."/>
            <person name="Ohm R."/>
            <person name="Pangilinan J."/>
            <person name="Park H.-J."/>
            <person name="Ramirez L."/>
            <person name="Alfaro M."/>
            <person name="Sun H."/>
            <person name="Tritt A."/>
            <person name="Yoshinaga Y."/>
            <person name="Zwiers L.-H."/>
            <person name="Turgeon B."/>
            <person name="Goodwin S."/>
            <person name="Spatafora J."/>
            <person name="Crous P."/>
            <person name="Grigoriev I."/>
        </authorList>
    </citation>
    <scope>NUCLEOTIDE SEQUENCE</scope>
    <source>
        <strain evidence="9">CBS 207.26</strain>
    </source>
</reference>
<dbReference type="GO" id="GO:0006488">
    <property type="term" value="P:dolichol-linked oligosaccharide biosynthetic process"/>
    <property type="evidence" value="ECO:0007669"/>
    <property type="project" value="TreeGrafter"/>
</dbReference>
<dbReference type="Proteomes" id="UP000800200">
    <property type="component" value="Unassembled WGS sequence"/>
</dbReference>
<dbReference type="OrthoDB" id="20273at2759"/>
<dbReference type="GO" id="GO:0004577">
    <property type="term" value="F:N-acetylglucosaminyldiphosphodolichol N-acetylglucosaminyltransferase activity"/>
    <property type="evidence" value="ECO:0007669"/>
    <property type="project" value="UniProtKB-EC"/>
</dbReference>
<keyword evidence="7 9" id="KW-0808">Transferase</keyword>
<accession>A0A6A6EQ96</accession>
<comment type="subcellular location">
    <subcellularLocation>
        <location evidence="7">Endoplasmic reticulum</location>
    </subcellularLocation>
</comment>
<sequence length="195" mass="21412">MDEEKAKVCFVTTGATAPFTDLIKAVFKTEAVDALQKAGYTHMLVQYGTAKDVFEQSSLNALRHMDGNTPRKPIRIEGIDFKQGLKDEFKLARTSNGLVISHAGSGSILEALRYDVPLIVVPNDRLLHNHQAELAKAMAASNYLLEGNTDNLAPSIAYSESFKMKKAQFPPITSGKHRETEGLEAIMDAELGFQD</sequence>
<evidence type="ECO:0000313" key="10">
    <source>
        <dbReference type="Proteomes" id="UP000800200"/>
    </source>
</evidence>
<protein>
    <recommendedName>
        <fullName evidence="3 7">UDP-N-acetylglucosamine transferase subunit ALG13</fullName>
        <ecNumber evidence="2 7">2.4.1.141</ecNumber>
    </recommendedName>
    <alternativeName>
        <fullName evidence="5 7">Asparagine-linked glycosylation protein 13</fullName>
    </alternativeName>
</protein>
<comment type="similarity">
    <text evidence="7">Belongs to the glycosyltransferase 28 family.</text>
</comment>
<dbReference type="Gene3D" id="3.40.50.2000">
    <property type="entry name" value="Glycogen Phosphorylase B"/>
    <property type="match status" value="1"/>
</dbReference>
<evidence type="ECO:0000256" key="4">
    <source>
        <dbReference type="ARBA" id="ARBA00024804"/>
    </source>
</evidence>
<evidence type="ECO:0000256" key="3">
    <source>
        <dbReference type="ARBA" id="ARBA00017468"/>
    </source>
</evidence>
<dbReference type="PANTHER" id="PTHR47043:SF1">
    <property type="entry name" value="UDP-N-ACETYLGLUCOSAMINE TRANSFERASE SUBUNIT ALG13"/>
    <property type="match status" value="1"/>
</dbReference>
<evidence type="ECO:0000256" key="7">
    <source>
        <dbReference type="RuleBase" id="RU362128"/>
    </source>
</evidence>
<dbReference type="GO" id="GO:0043541">
    <property type="term" value="C:UDP-N-acetylglucosamine transferase complex"/>
    <property type="evidence" value="ECO:0007669"/>
    <property type="project" value="TreeGrafter"/>
</dbReference>
<proteinExistence type="inferred from homology"/>
<dbReference type="InterPro" id="IPR052474">
    <property type="entry name" value="UDP-GlcNAc_transferase"/>
</dbReference>
<evidence type="ECO:0000256" key="6">
    <source>
        <dbReference type="ARBA" id="ARBA00048184"/>
    </source>
</evidence>
<keyword evidence="7" id="KW-0256">Endoplasmic reticulum</keyword>
<comment type="subunit">
    <text evidence="1 7">Heterodimer with ALG14 to form a functional enzyme.</text>
</comment>
<evidence type="ECO:0000256" key="5">
    <source>
        <dbReference type="ARBA" id="ARBA00032061"/>
    </source>
</evidence>
<dbReference type="InterPro" id="IPR007235">
    <property type="entry name" value="Glyco_trans_28_C"/>
</dbReference>
<keyword evidence="7" id="KW-0328">Glycosyltransferase</keyword>
<name>A0A6A6EQ96_9PEZI</name>
<evidence type="ECO:0000313" key="9">
    <source>
        <dbReference type="EMBL" id="KAF2193744.1"/>
    </source>
</evidence>
<dbReference type="EMBL" id="ML994613">
    <property type="protein sequence ID" value="KAF2193744.1"/>
    <property type="molecule type" value="Genomic_DNA"/>
</dbReference>
<gene>
    <name evidence="7" type="primary">ALG13</name>
    <name evidence="9" type="ORF">K469DRAFT_550954</name>
</gene>
<comment type="function">
    <text evidence="4 7">Involved in protein N-glycosylation. Essential for the second step of the dolichol-linked oligosaccharide pathway.</text>
</comment>
<dbReference type="Pfam" id="PF04101">
    <property type="entry name" value="Glyco_tran_28_C"/>
    <property type="match status" value="1"/>
</dbReference>
<evidence type="ECO:0000259" key="8">
    <source>
        <dbReference type="Pfam" id="PF04101"/>
    </source>
</evidence>